<feature type="transmembrane region" description="Helical" evidence="1">
    <location>
        <begin position="119"/>
        <end position="137"/>
    </location>
</feature>
<dbReference type="EMBL" id="UYJE01002794">
    <property type="protein sequence ID" value="VDI13738.1"/>
    <property type="molecule type" value="Genomic_DNA"/>
</dbReference>
<feature type="transmembrane region" description="Helical" evidence="1">
    <location>
        <begin position="170"/>
        <end position="192"/>
    </location>
</feature>
<evidence type="ECO:0000313" key="3">
    <source>
        <dbReference type="Proteomes" id="UP000596742"/>
    </source>
</evidence>
<keyword evidence="3" id="KW-1185">Reference proteome</keyword>
<accession>A0A8B6D1T6</accession>
<feature type="transmembrane region" description="Helical" evidence="1">
    <location>
        <begin position="232"/>
        <end position="252"/>
    </location>
</feature>
<sequence length="296" mass="33898">MTNSTPHSDSTMEPVSVFLSFAIVFDVFQFLVIITSLCGGLILLLVLPVIKRRNFCTLWLLILFGFLHEFYSVILLMALKSKIQPAIHCVDIRIMSMLVTTFILCNIMTSALKVLTKSCFLRIFVWIYVLCITSFLSSRKLSENNSKDLKVDVQPTFHLRLTSCGTNLPIPYYLCYEYLLIYIPMLITFILIRKFQPSTDFRFWNVPFLSDNSPSGLCSRCSKENKAIQITLVYLSATVYIIRPLMVVYHLVYGGSYYDIVTSIVVMGTYCFLCIETFIGIGRCKAGYLFSEKFTL</sequence>
<gene>
    <name evidence="2" type="ORF">MGAL_10B049305</name>
</gene>
<protein>
    <submittedName>
        <fullName evidence="2">Uncharacterized protein</fullName>
    </submittedName>
</protein>
<evidence type="ECO:0000313" key="2">
    <source>
        <dbReference type="EMBL" id="VDI13738.1"/>
    </source>
</evidence>
<evidence type="ECO:0000256" key="1">
    <source>
        <dbReference type="SAM" id="Phobius"/>
    </source>
</evidence>
<feature type="transmembrane region" description="Helical" evidence="1">
    <location>
        <begin position="258"/>
        <end position="281"/>
    </location>
</feature>
<comment type="caution">
    <text evidence="2">The sequence shown here is derived from an EMBL/GenBank/DDBJ whole genome shotgun (WGS) entry which is preliminary data.</text>
</comment>
<dbReference type="AlphaFoldDB" id="A0A8B6D1T6"/>
<name>A0A8B6D1T6_MYTGA</name>
<keyword evidence="1" id="KW-0472">Membrane</keyword>
<keyword evidence="1" id="KW-1133">Transmembrane helix</keyword>
<dbReference type="OrthoDB" id="6118581at2759"/>
<dbReference type="Proteomes" id="UP000596742">
    <property type="component" value="Unassembled WGS sequence"/>
</dbReference>
<organism evidence="2 3">
    <name type="scientific">Mytilus galloprovincialis</name>
    <name type="common">Mediterranean mussel</name>
    <dbReference type="NCBI Taxonomy" id="29158"/>
    <lineage>
        <taxon>Eukaryota</taxon>
        <taxon>Metazoa</taxon>
        <taxon>Spiralia</taxon>
        <taxon>Lophotrochozoa</taxon>
        <taxon>Mollusca</taxon>
        <taxon>Bivalvia</taxon>
        <taxon>Autobranchia</taxon>
        <taxon>Pteriomorphia</taxon>
        <taxon>Mytilida</taxon>
        <taxon>Mytiloidea</taxon>
        <taxon>Mytilidae</taxon>
        <taxon>Mytilinae</taxon>
        <taxon>Mytilus</taxon>
    </lineage>
</organism>
<proteinExistence type="predicted"/>
<keyword evidence="1" id="KW-0812">Transmembrane</keyword>
<feature type="transmembrane region" description="Helical" evidence="1">
    <location>
        <begin position="20"/>
        <end position="46"/>
    </location>
</feature>
<reference evidence="2" key="1">
    <citation type="submission" date="2018-11" db="EMBL/GenBank/DDBJ databases">
        <authorList>
            <person name="Alioto T."/>
            <person name="Alioto T."/>
        </authorList>
    </citation>
    <scope>NUCLEOTIDE SEQUENCE</scope>
</reference>
<feature type="transmembrane region" description="Helical" evidence="1">
    <location>
        <begin position="58"/>
        <end position="79"/>
    </location>
</feature>
<feature type="transmembrane region" description="Helical" evidence="1">
    <location>
        <begin position="85"/>
        <end position="107"/>
    </location>
</feature>